<evidence type="ECO:0008006" key="3">
    <source>
        <dbReference type="Google" id="ProtNLM"/>
    </source>
</evidence>
<protein>
    <recommendedName>
        <fullName evidence="3">Transposase</fullName>
    </recommendedName>
</protein>
<dbReference type="GO" id="GO:0003677">
    <property type="term" value="F:DNA binding"/>
    <property type="evidence" value="ECO:0007669"/>
    <property type="project" value="InterPro"/>
</dbReference>
<dbReference type="OrthoDB" id="1705009at2"/>
<dbReference type="GO" id="GO:0004803">
    <property type="term" value="F:transposase activity"/>
    <property type="evidence" value="ECO:0007669"/>
    <property type="project" value="InterPro"/>
</dbReference>
<keyword evidence="2" id="KW-1185">Reference proteome</keyword>
<reference evidence="1 2" key="1">
    <citation type="submission" date="2019-05" db="EMBL/GenBank/DDBJ databases">
        <title>Culicoidintestinum kansasii gen. nov., sp. nov. from the gastrointestinal tract of the biting midge, Culicoides sonorensis.</title>
        <authorList>
            <person name="Neupane S."/>
            <person name="Ghosh A."/>
            <person name="Gunther S."/>
            <person name="Martin K."/>
            <person name="Zurek L."/>
        </authorList>
    </citation>
    <scope>NUCLEOTIDE SEQUENCE [LARGE SCALE GENOMIC DNA]</scope>
    <source>
        <strain evidence="1 2">CS-1</strain>
    </source>
</reference>
<dbReference type="Proteomes" id="UP000306912">
    <property type="component" value="Unassembled WGS sequence"/>
</dbReference>
<name>A0A5R8QE22_9FIRM</name>
<evidence type="ECO:0000313" key="1">
    <source>
        <dbReference type="EMBL" id="TLG75454.1"/>
    </source>
</evidence>
<comment type="caution">
    <text evidence="1">The sequence shown here is derived from an EMBL/GenBank/DDBJ whole genome shotgun (WGS) entry which is preliminary data.</text>
</comment>
<dbReference type="Pfam" id="PF01527">
    <property type="entry name" value="HTH_Tnp_1"/>
    <property type="match status" value="1"/>
</dbReference>
<organism evidence="1 2">
    <name type="scientific">Culicoidibacter larvae</name>
    <dbReference type="NCBI Taxonomy" id="2579976"/>
    <lineage>
        <taxon>Bacteria</taxon>
        <taxon>Bacillati</taxon>
        <taxon>Bacillota</taxon>
        <taxon>Culicoidibacteria</taxon>
        <taxon>Culicoidibacterales</taxon>
        <taxon>Culicoidibacteraceae</taxon>
        <taxon>Culicoidibacter</taxon>
    </lineage>
</organism>
<proteinExistence type="predicted"/>
<gene>
    <name evidence="1" type="ORF">FEZ08_05245</name>
</gene>
<dbReference type="InterPro" id="IPR036388">
    <property type="entry name" value="WH-like_DNA-bd_sf"/>
</dbReference>
<sequence length="139" mass="17385">MIYHQINFKNRFKESVFLFYIRSRYMSNRYSIEERYTIVNRERKEKSVKEICTHYKISRTTYYNWERSFKIRITNENKLFTYRDVQLLEEKNRKLKKIIEIYNRTGCSIQFTLYKKIRAIEKTEGRIVDRHCRKDIINN</sequence>
<accession>A0A5R8QE22</accession>
<dbReference type="InterPro" id="IPR002514">
    <property type="entry name" value="Transposase_8"/>
</dbReference>
<dbReference type="EMBL" id="VBWP01000003">
    <property type="protein sequence ID" value="TLG75454.1"/>
    <property type="molecule type" value="Genomic_DNA"/>
</dbReference>
<evidence type="ECO:0000313" key="2">
    <source>
        <dbReference type="Proteomes" id="UP000306912"/>
    </source>
</evidence>
<dbReference type="Gene3D" id="1.10.10.10">
    <property type="entry name" value="Winged helix-like DNA-binding domain superfamily/Winged helix DNA-binding domain"/>
    <property type="match status" value="1"/>
</dbReference>
<dbReference type="AlphaFoldDB" id="A0A5R8QE22"/>
<dbReference type="SUPFAM" id="SSF46689">
    <property type="entry name" value="Homeodomain-like"/>
    <property type="match status" value="1"/>
</dbReference>
<dbReference type="InterPro" id="IPR009057">
    <property type="entry name" value="Homeodomain-like_sf"/>
</dbReference>
<dbReference type="GO" id="GO:0006313">
    <property type="term" value="P:DNA transposition"/>
    <property type="evidence" value="ECO:0007669"/>
    <property type="project" value="InterPro"/>
</dbReference>
<dbReference type="InParanoid" id="A0A5R8QE22"/>